<keyword evidence="2" id="KW-1185">Reference proteome</keyword>
<evidence type="ECO:0000313" key="2">
    <source>
        <dbReference type="Proteomes" id="UP000054721"/>
    </source>
</evidence>
<proteinExistence type="predicted"/>
<reference evidence="1 2" key="1">
    <citation type="submission" date="2015-05" db="EMBL/GenBank/DDBJ databases">
        <title>Evolution of Trichinella species and genotypes.</title>
        <authorList>
            <person name="Korhonen P.K."/>
            <person name="Edoardo P."/>
            <person name="Giuseppe L.R."/>
            <person name="Gasser R.B."/>
        </authorList>
    </citation>
    <scope>NUCLEOTIDE SEQUENCE [LARGE SCALE GENOMIC DNA]</scope>
    <source>
        <strain evidence="1">ISS10</strain>
    </source>
</reference>
<name>A0A0V1L7M2_9BILA</name>
<dbReference type="EMBL" id="JYDW01000114">
    <property type="protein sequence ID" value="KRZ55473.1"/>
    <property type="molecule type" value="Genomic_DNA"/>
</dbReference>
<protein>
    <submittedName>
        <fullName evidence="1">Uncharacterized protein</fullName>
    </submittedName>
</protein>
<evidence type="ECO:0000313" key="1">
    <source>
        <dbReference type="EMBL" id="KRZ55473.1"/>
    </source>
</evidence>
<dbReference type="Proteomes" id="UP000054721">
    <property type="component" value="Unassembled WGS sequence"/>
</dbReference>
<organism evidence="1 2">
    <name type="scientific">Trichinella nativa</name>
    <dbReference type="NCBI Taxonomy" id="6335"/>
    <lineage>
        <taxon>Eukaryota</taxon>
        <taxon>Metazoa</taxon>
        <taxon>Ecdysozoa</taxon>
        <taxon>Nematoda</taxon>
        <taxon>Enoplea</taxon>
        <taxon>Dorylaimia</taxon>
        <taxon>Trichinellida</taxon>
        <taxon>Trichinellidae</taxon>
        <taxon>Trichinella</taxon>
    </lineage>
</organism>
<sequence length="146" mass="17450">MLYSILENCNLYFRSLLIGLYTHFRDVQFLYRQNGLGAKQKSNLLLSKRTITWKVRADHAGQLLNENGKQNIRKKAHENYEIKVWPCKKKQMRAQAKKEEESKIKILKLRSIKKNVVAFSSFFHSFQNVGPMRRRYEMPWAEENRD</sequence>
<dbReference type="AlphaFoldDB" id="A0A0V1L7M2"/>
<dbReference type="OrthoDB" id="10470081at2759"/>
<comment type="caution">
    <text evidence="1">The sequence shown here is derived from an EMBL/GenBank/DDBJ whole genome shotgun (WGS) entry which is preliminary data.</text>
</comment>
<gene>
    <name evidence="1" type="ORF">T02_5235</name>
</gene>
<accession>A0A0V1L7M2</accession>